<feature type="compositionally biased region" description="Low complexity" evidence="1">
    <location>
        <begin position="41"/>
        <end position="68"/>
    </location>
</feature>
<dbReference type="OrthoDB" id="28970at2157"/>
<protein>
    <submittedName>
        <fullName evidence="3">Uncharacterized protein</fullName>
    </submittedName>
</protein>
<dbReference type="AlphaFoldDB" id="A0A371R3L1"/>
<evidence type="ECO:0000313" key="3">
    <source>
        <dbReference type="EMBL" id="RFA98382.1"/>
    </source>
</evidence>
<dbReference type="EMBL" id="NMUE01000006">
    <property type="protein sequence ID" value="RFA97469.1"/>
    <property type="molecule type" value="Genomic_DNA"/>
</dbReference>
<evidence type="ECO:0000256" key="1">
    <source>
        <dbReference type="SAM" id="MobiDB-lite"/>
    </source>
</evidence>
<dbReference type="EMBL" id="NMUF01000018">
    <property type="protein sequence ID" value="RFA98382.1"/>
    <property type="molecule type" value="Genomic_DNA"/>
</dbReference>
<reference evidence="4 5" key="1">
    <citation type="submission" date="2017-07" db="EMBL/GenBank/DDBJ databases">
        <title>Draft genome sequence of aerobic hyperthermophilic archaea, Pyrobaculum aerophilum YKB31 and YKB32.</title>
        <authorList>
            <person name="Mochizuki T."/>
            <person name="Berliner A.J."/>
            <person name="Yoshida-Takashima Y."/>
            <person name="Takaki Y."/>
            <person name="Nunoura T."/>
            <person name="Takai K."/>
        </authorList>
    </citation>
    <scope>NUCLEOTIDE SEQUENCE [LARGE SCALE GENOMIC DNA]</scope>
    <source>
        <strain evidence="2 5">YKB31</strain>
        <strain evidence="3 4">YKB32</strain>
    </source>
</reference>
<evidence type="ECO:0000313" key="2">
    <source>
        <dbReference type="EMBL" id="RFA97469.1"/>
    </source>
</evidence>
<dbReference type="Proteomes" id="UP000257123">
    <property type="component" value="Unassembled WGS sequence"/>
</dbReference>
<evidence type="ECO:0000313" key="5">
    <source>
        <dbReference type="Proteomes" id="UP000257123"/>
    </source>
</evidence>
<feature type="region of interest" description="Disordered" evidence="1">
    <location>
        <begin position="28"/>
        <end position="72"/>
    </location>
</feature>
<sequence>MARSVLLLIAVGIALVAVYVVMPLISKPPERATATPPPPVQTTQKPAETTTKPPTTSTAAAPQTVTSQGTAKAPEPVYLPKIEAEIIAPAVLNATRLPAEIKFTIVIKNTGNGTGSVTVGGTRYVLAPGQEIRINSTALASAAGSYSLEAVVNGTRLEKTVKVFYYAPRLEALPVVINVTKLPANVTIKVRARNTGNLTARVKDVEIKPGEERVINASLTVEAAGNYVVNVDGVAVPVKVNYYAPSFQWKVGGPGEVEAIPGESYSAWLWVKNTGNATARLLIDGREATLPPGGELNITKQVTVRAAGTYAVEFHIAGGLNATAKYVIRAKIVAIRVQYVIWAPQLRRSWPAPNSTETTSISTPNKTVVLSWGYIIETNATSRTVVLVVQDADGIYYYTLKPGTSAGKNFTTTVQAPGEKTLEIRVNSTAYRLGISLQITPPKVTIKDISKISFKDDRPLRGVKITCRAGSVSADILLDILSVSGTLTYTATGRSISGSITVAAAGGTYTGDYSGKIEGNGGQLSVNVIGRNIYVEFTVSPLAINRVLVDGVPYSCNVPIQLIPTILYSGKPTAVDESVTQYVYRLITAFAKSDSDKPQSVVWNGEYVEVIDKGGDAIRVYFKDGAVRVEGALSATLVIS</sequence>
<gene>
    <name evidence="2" type="ORF">CGL51_03260</name>
    <name evidence="3" type="ORF">CGL52_07505</name>
</gene>
<proteinExistence type="predicted"/>
<name>A0A371R3L1_9CREN</name>
<dbReference type="RefSeq" id="WP_116420670.1">
    <property type="nucleotide sequence ID" value="NZ_NMUE01000006.1"/>
</dbReference>
<comment type="caution">
    <text evidence="3">The sequence shown here is derived from an EMBL/GenBank/DDBJ whole genome shotgun (WGS) entry which is preliminary data.</text>
</comment>
<organism evidence="3 4">
    <name type="scientific">Pyrobaculum aerophilum</name>
    <dbReference type="NCBI Taxonomy" id="13773"/>
    <lineage>
        <taxon>Archaea</taxon>
        <taxon>Thermoproteota</taxon>
        <taxon>Thermoprotei</taxon>
        <taxon>Thermoproteales</taxon>
        <taxon>Thermoproteaceae</taxon>
        <taxon>Pyrobaculum</taxon>
    </lineage>
</organism>
<evidence type="ECO:0000313" key="4">
    <source>
        <dbReference type="Proteomes" id="UP000256877"/>
    </source>
</evidence>
<accession>A0A371R3L1</accession>
<dbReference type="Proteomes" id="UP000256877">
    <property type="component" value="Unassembled WGS sequence"/>
</dbReference>